<proteinExistence type="predicted"/>
<dbReference type="PANTHER" id="PTHR42686">
    <property type="entry name" value="GH17980P-RELATED"/>
    <property type="match status" value="1"/>
</dbReference>
<evidence type="ECO:0000313" key="4">
    <source>
        <dbReference type="Proteomes" id="UP000717328"/>
    </source>
</evidence>
<evidence type="ECO:0000313" key="3">
    <source>
        <dbReference type="EMBL" id="KAG5654642.1"/>
    </source>
</evidence>
<reference evidence="3" key="1">
    <citation type="submission" date="2021-02" db="EMBL/GenBank/DDBJ databases">
        <authorList>
            <person name="Nieuwenhuis M."/>
            <person name="Van De Peppel L.J.J."/>
        </authorList>
    </citation>
    <scope>NUCLEOTIDE SEQUENCE</scope>
    <source>
        <strain evidence="3">D49</strain>
    </source>
</reference>
<dbReference type="PANTHER" id="PTHR42686:SF1">
    <property type="entry name" value="GH17980P-RELATED"/>
    <property type="match status" value="1"/>
</dbReference>
<keyword evidence="1" id="KW-1133">Transmembrane helix</keyword>
<dbReference type="EMBL" id="JABCKI010000003">
    <property type="protein sequence ID" value="KAG5654642.1"/>
    <property type="molecule type" value="Genomic_DNA"/>
</dbReference>
<dbReference type="InterPro" id="IPR010530">
    <property type="entry name" value="B12D"/>
</dbReference>
<dbReference type="GO" id="GO:0070485">
    <property type="term" value="P:dehydro-D-arabinono-1,4-lactone biosynthetic process"/>
    <property type="evidence" value="ECO:0007669"/>
    <property type="project" value="TreeGrafter"/>
</dbReference>
<gene>
    <name evidence="3" type="ORF">H0H81_009890</name>
</gene>
<dbReference type="Proteomes" id="UP000717328">
    <property type="component" value="Unassembled WGS sequence"/>
</dbReference>
<evidence type="ECO:0000256" key="1">
    <source>
        <dbReference type="SAM" id="Phobius"/>
    </source>
</evidence>
<keyword evidence="4" id="KW-1185">Reference proteome</keyword>
<dbReference type="InterPro" id="IPR036812">
    <property type="entry name" value="NAD(P)_OxRdtase_dom_sf"/>
</dbReference>
<dbReference type="Pfam" id="PF00248">
    <property type="entry name" value="Aldo_ket_red"/>
    <property type="match status" value="1"/>
</dbReference>
<keyword evidence="1" id="KW-0472">Membrane</keyword>
<sequence>MSPPRPLRSSLMKNWFAVEAIPIYVIIGGVVAGASWYTYRLAMGPNVVWTKSNPAPWNTVQPDENTKLMSWTLCHFLTNNRWPPTLPTTTFLSWTTLDGALRLPAIVFGAGTFSNQYNPDDLLQSNAPVRTVGLALRYGIRAFDTSVYYGPSEIVLGNALQELKDEFPRSTYKLMTKCGRYGPLDFDYSPVRVRESVKRSLERLQTDYLDVVYLHDVEFVCTTVAPRPDGSNLSALAEDSAAYGLAEGDEAKIRGEGDQKILDAFAELRKLQEEGLVKHVGITGYPLPVLLRLALLILHNPPYKPVDVILSYSHLSLQNSTFLQFAPQLQQRAKVGQLLAASPFSMGLLTSTPPPWHPAPPGLSAAAVEALGVWPSGLPNLALGFGIRNTGAAHSGVPLVAGFSTPPEVHECVRVWRELQDGENQEREKAEETVREIFRKSGYLDWSWASASAAPYRPYRPPSRTTCTPTFDGAQTIFVRPPFTDRGIYEWTPETSPAGMHITLRKRYVNDAFAEGEFLVQRLGSDTRNGKPRFR</sequence>
<accession>A0A9P7GXG5</accession>
<protein>
    <recommendedName>
        <fullName evidence="2">NADP-dependent oxidoreductase domain-containing protein</fullName>
    </recommendedName>
</protein>
<dbReference type="SUPFAM" id="SSF51430">
    <property type="entry name" value="NAD(P)-linked oxidoreductase"/>
    <property type="match status" value="1"/>
</dbReference>
<comment type="caution">
    <text evidence="3">The sequence shown here is derived from an EMBL/GenBank/DDBJ whole genome shotgun (WGS) entry which is preliminary data.</text>
</comment>
<dbReference type="GO" id="GO:0045290">
    <property type="term" value="F:D-arabinose 1-dehydrogenase [NAD(P)+] activity"/>
    <property type="evidence" value="ECO:0007669"/>
    <property type="project" value="TreeGrafter"/>
</dbReference>
<feature type="domain" description="NADP-dependent oxidoreductase" evidence="2">
    <location>
        <begin position="106"/>
        <end position="351"/>
    </location>
</feature>
<dbReference type="Pfam" id="PF06522">
    <property type="entry name" value="B12D"/>
    <property type="match status" value="1"/>
</dbReference>
<dbReference type="AlphaFoldDB" id="A0A9P7GXG5"/>
<feature type="transmembrane region" description="Helical" evidence="1">
    <location>
        <begin position="21"/>
        <end position="39"/>
    </location>
</feature>
<keyword evidence="1" id="KW-0812">Transmembrane</keyword>
<dbReference type="Gene3D" id="3.20.20.100">
    <property type="entry name" value="NADP-dependent oxidoreductase domain"/>
    <property type="match status" value="1"/>
</dbReference>
<name>A0A9P7GXG5_9AGAR</name>
<dbReference type="OrthoDB" id="5286008at2759"/>
<evidence type="ECO:0000259" key="2">
    <source>
        <dbReference type="Pfam" id="PF00248"/>
    </source>
</evidence>
<dbReference type="GO" id="GO:0005829">
    <property type="term" value="C:cytosol"/>
    <property type="evidence" value="ECO:0007669"/>
    <property type="project" value="TreeGrafter"/>
</dbReference>
<dbReference type="InterPro" id="IPR020471">
    <property type="entry name" value="AKR"/>
</dbReference>
<dbReference type="InterPro" id="IPR023210">
    <property type="entry name" value="NADP_OxRdtase_dom"/>
</dbReference>
<organism evidence="3 4">
    <name type="scientific">Sphagnurus paluster</name>
    <dbReference type="NCBI Taxonomy" id="117069"/>
    <lineage>
        <taxon>Eukaryota</taxon>
        <taxon>Fungi</taxon>
        <taxon>Dikarya</taxon>
        <taxon>Basidiomycota</taxon>
        <taxon>Agaricomycotina</taxon>
        <taxon>Agaricomycetes</taxon>
        <taxon>Agaricomycetidae</taxon>
        <taxon>Agaricales</taxon>
        <taxon>Tricholomatineae</taxon>
        <taxon>Lyophyllaceae</taxon>
        <taxon>Sphagnurus</taxon>
    </lineage>
</organism>
<reference evidence="3" key="2">
    <citation type="submission" date="2021-10" db="EMBL/GenBank/DDBJ databases">
        <title>Phylogenomics reveals ancestral predisposition of the termite-cultivated fungus Termitomyces towards a domesticated lifestyle.</title>
        <authorList>
            <person name="Auxier B."/>
            <person name="Grum-Grzhimaylo A."/>
            <person name="Cardenas M.E."/>
            <person name="Lodge J.D."/>
            <person name="Laessoe T."/>
            <person name="Pedersen O."/>
            <person name="Smith M.E."/>
            <person name="Kuyper T.W."/>
            <person name="Franco-Molano E.A."/>
            <person name="Baroni T.J."/>
            <person name="Aanen D.K."/>
        </authorList>
    </citation>
    <scope>NUCLEOTIDE SEQUENCE</scope>
    <source>
        <strain evidence="3">D49</strain>
    </source>
</reference>